<dbReference type="EMBL" id="JABVEC010000002">
    <property type="protein sequence ID" value="MBC6464951.1"/>
    <property type="molecule type" value="Genomic_DNA"/>
</dbReference>
<dbReference type="InterPro" id="IPR001387">
    <property type="entry name" value="Cro/C1-type_HTH"/>
</dbReference>
<reference evidence="2 3" key="1">
    <citation type="submission" date="2020-06" db="EMBL/GenBank/DDBJ databases">
        <title>Actinomadura xiongansis sp. nov., isolated from soil of Baiyangdian.</title>
        <authorList>
            <person name="Zhang X."/>
        </authorList>
    </citation>
    <scope>NUCLEOTIDE SEQUENCE [LARGE SCALE GENOMIC DNA]</scope>
    <source>
        <strain evidence="2 3">HBUM206468</strain>
    </source>
</reference>
<dbReference type="Pfam" id="PF13560">
    <property type="entry name" value="HTH_31"/>
    <property type="match status" value="1"/>
</dbReference>
<dbReference type="PROSITE" id="PS50943">
    <property type="entry name" value="HTH_CROC1"/>
    <property type="match status" value="1"/>
</dbReference>
<evidence type="ECO:0000313" key="3">
    <source>
        <dbReference type="Proteomes" id="UP000805614"/>
    </source>
</evidence>
<dbReference type="InterPro" id="IPR010982">
    <property type="entry name" value="Lambda_DNA-bd_dom_sf"/>
</dbReference>
<dbReference type="Proteomes" id="UP000805614">
    <property type="component" value="Unassembled WGS sequence"/>
</dbReference>
<accession>A0ABR7LJK1</accession>
<dbReference type="CDD" id="cd00093">
    <property type="entry name" value="HTH_XRE"/>
    <property type="match status" value="1"/>
</dbReference>
<evidence type="ECO:0000259" key="1">
    <source>
        <dbReference type="PROSITE" id="PS50943"/>
    </source>
</evidence>
<organism evidence="2 3">
    <name type="scientific">Actinomadura alba</name>
    <dbReference type="NCBI Taxonomy" id="406431"/>
    <lineage>
        <taxon>Bacteria</taxon>
        <taxon>Bacillati</taxon>
        <taxon>Actinomycetota</taxon>
        <taxon>Actinomycetes</taxon>
        <taxon>Streptosporangiales</taxon>
        <taxon>Thermomonosporaceae</taxon>
        <taxon>Actinomadura</taxon>
    </lineage>
</organism>
<name>A0ABR7LJK1_9ACTN</name>
<dbReference type="SMART" id="SM00530">
    <property type="entry name" value="HTH_XRE"/>
    <property type="match status" value="1"/>
</dbReference>
<proteinExistence type="predicted"/>
<dbReference type="Pfam" id="PF19054">
    <property type="entry name" value="DUF5753"/>
    <property type="match status" value="1"/>
</dbReference>
<evidence type="ECO:0000313" key="2">
    <source>
        <dbReference type="EMBL" id="MBC6464951.1"/>
    </source>
</evidence>
<feature type="domain" description="HTH cro/C1-type" evidence="1">
    <location>
        <begin position="21"/>
        <end position="75"/>
    </location>
</feature>
<dbReference type="RefSeq" id="WP_187241907.1">
    <property type="nucleotide sequence ID" value="NZ_BAAAOK010000008.1"/>
</dbReference>
<sequence>MPRPQRDPDPDSLIGHFGAELRTYRNKAGLSMNQLAESLGCSPQWIGQVELAEKSPSEEFAIDLDTYFDSDGGFHRLWKSIKRATRRRVLLPGFPRYMELQREAALIRSFVAQLVPGLLQIEPYIRAVMNPSLSSDALDERVAARLEQQEILRREKPPHASFVLDEAVLHRPVGGPEVMREQLTRLAEFAESPHIQVRVLPFTSVTYAGLDGKFTLLRLGDGTEILYQEGPGIGQVIEESDTVTECAVRFDLVTGAALSRSESHKRIVKAVEDLR</sequence>
<dbReference type="SUPFAM" id="SSF47413">
    <property type="entry name" value="lambda repressor-like DNA-binding domains"/>
    <property type="match status" value="1"/>
</dbReference>
<dbReference type="InterPro" id="IPR043917">
    <property type="entry name" value="DUF5753"/>
</dbReference>
<gene>
    <name evidence="2" type="ORF">HKK74_05490</name>
</gene>
<keyword evidence="3" id="KW-1185">Reference proteome</keyword>
<comment type="caution">
    <text evidence="2">The sequence shown here is derived from an EMBL/GenBank/DDBJ whole genome shotgun (WGS) entry which is preliminary data.</text>
</comment>
<dbReference type="Gene3D" id="1.10.260.40">
    <property type="entry name" value="lambda repressor-like DNA-binding domains"/>
    <property type="match status" value="1"/>
</dbReference>
<protein>
    <submittedName>
        <fullName evidence="2">Helix-turn-helix transcriptional regulator</fullName>
    </submittedName>
</protein>